<protein>
    <submittedName>
        <fullName evidence="2">Uncharacterized protein</fullName>
    </submittedName>
</protein>
<keyword evidence="3" id="KW-1185">Reference proteome</keyword>
<sequence length="67" mass="7513">MSERGDNIRGAFNNANASARRSTGTSRANKPSASICSLWSPCWFLMHAFIFFRLPEGFIVAQMEDKN</sequence>
<organism evidence="2 3">
    <name type="scientific">Colocasia esculenta</name>
    <name type="common">Wild taro</name>
    <name type="synonym">Arum esculentum</name>
    <dbReference type="NCBI Taxonomy" id="4460"/>
    <lineage>
        <taxon>Eukaryota</taxon>
        <taxon>Viridiplantae</taxon>
        <taxon>Streptophyta</taxon>
        <taxon>Embryophyta</taxon>
        <taxon>Tracheophyta</taxon>
        <taxon>Spermatophyta</taxon>
        <taxon>Magnoliopsida</taxon>
        <taxon>Liliopsida</taxon>
        <taxon>Araceae</taxon>
        <taxon>Aroideae</taxon>
        <taxon>Colocasieae</taxon>
        <taxon>Colocasia</taxon>
    </lineage>
</organism>
<evidence type="ECO:0000256" key="1">
    <source>
        <dbReference type="SAM" id="MobiDB-lite"/>
    </source>
</evidence>
<evidence type="ECO:0000313" key="3">
    <source>
        <dbReference type="Proteomes" id="UP000652761"/>
    </source>
</evidence>
<comment type="caution">
    <text evidence="2">The sequence shown here is derived from an EMBL/GenBank/DDBJ whole genome shotgun (WGS) entry which is preliminary data.</text>
</comment>
<evidence type="ECO:0000313" key="2">
    <source>
        <dbReference type="EMBL" id="MQL79927.1"/>
    </source>
</evidence>
<gene>
    <name evidence="2" type="ORF">Taro_012372</name>
</gene>
<feature type="region of interest" description="Disordered" evidence="1">
    <location>
        <begin position="1"/>
        <end position="33"/>
    </location>
</feature>
<feature type="compositionally biased region" description="Polar residues" evidence="1">
    <location>
        <begin position="23"/>
        <end position="33"/>
    </location>
</feature>
<dbReference type="Proteomes" id="UP000652761">
    <property type="component" value="Unassembled WGS sequence"/>
</dbReference>
<dbReference type="EMBL" id="NMUH01000483">
    <property type="protein sequence ID" value="MQL79927.1"/>
    <property type="molecule type" value="Genomic_DNA"/>
</dbReference>
<reference evidence="2" key="1">
    <citation type="submission" date="2017-07" db="EMBL/GenBank/DDBJ databases">
        <title>Taro Niue Genome Assembly and Annotation.</title>
        <authorList>
            <person name="Atibalentja N."/>
            <person name="Keating K."/>
            <person name="Fields C.J."/>
        </authorList>
    </citation>
    <scope>NUCLEOTIDE SEQUENCE</scope>
    <source>
        <strain evidence="2">Niue_2</strain>
        <tissue evidence="2">Leaf</tissue>
    </source>
</reference>
<feature type="compositionally biased region" description="Low complexity" evidence="1">
    <location>
        <begin position="13"/>
        <end position="22"/>
    </location>
</feature>
<name>A0A843UCN7_COLES</name>
<proteinExistence type="predicted"/>
<dbReference type="AlphaFoldDB" id="A0A843UCN7"/>
<accession>A0A843UCN7</accession>